<evidence type="ECO:0000313" key="2">
    <source>
        <dbReference type="Proteomes" id="UP000217561"/>
    </source>
</evidence>
<gene>
    <name evidence="1" type="ORF">CKW00_05860</name>
</gene>
<accession>A0ABX4HU40</accession>
<sequence>MYFRIKGIIFLRKTELIKRRDVCGTSFKTNNQIWTDALSAYPQVYEKKALKRSGHYKISVEPALILFYTAGFLVSADDFCYTCRQKIDKRGESFGRMG</sequence>
<protein>
    <recommendedName>
        <fullName evidence="3">Transposase</fullName>
    </recommendedName>
</protein>
<evidence type="ECO:0000313" key="1">
    <source>
        <dbReference type="EMBL" id="PBB06011.1"/>
    </source>
</evidence>
<dbReference type="EMBL" id="NSGH01000007">
    <property type="protein sequence ID" value="PBB06011.1"/>
    <property type="molecule type" value="Genomic_DNA"/>
</dbReference>
<proteinExistence type="predicted"/>
<organism evidence="1 2">
    <name type="scientific">Salimicrobium humidisoli</name>
    <dbReference type="NCBI Taxonomy" id="2029857"/>
    <lineage>
        <taxon>Bacteria</taxon>
        <taxon>Bacillati</taxon>
        <taxon>Bacillota</taxon>
        <taxon>Bacilli</taxon>
        <taxon>Bacillales</taxon>
        <taxon>Bacillaceae</taxon>
        <taxon>Salimicrobium</taxon>
    </lineage>
</organism>
<name>A0ABX4HU40_9BACI</name>
<keyword evidence="2" id="KW-1185">Reference proteome</keyword>
<reference evidence="1 2" key="1">
    <citation type="submission" date="2017-08" db="EMBL/GenBank/DDBJ databases">
        <title>Salimicrobium alkalisoli sp. nov., isolated from saline alkaline soil.</title>
        <authorList>
            <person name="Zhang G."/>
            <person name="Xiong Q."/>
        </authorList>
    </citation>
    <scope>NUCLEOTIDE SEQUENCE [LARGE SCALE GENOMIC DNA]</scope>
    <source>
        <strain evidence="1 2">WN024</strain>
    </source>
</reference>
<comment type="caution">
    <text evidence="1">The sequence shown here is derived from an EMBL/GenBank/DDBJ whole genome shotgun (WGS) entry which is preliminary data.</text>
</comment>
<evidence type="ECO:0008006" key="3">
    <source>
        <dbReference type="Google" id="ProtNLM"/>
    </source>
</evidence>
<dbReference type="Proteomes" id="UP000217561">
    <property type="component" value="Unassembled WGS sequence"/>
</dbReference>